<evidence type="ECO:0000256" key="1">
    <source>
        <dbReference type="SAM" id="MobiDB-lite"/>
    </source>
</evidence>
<organism evidence="2 3">
    <name type="scientific">Aldrovandia affinis</name>
    <dbReference type="NCBI Taxonomy" id="143900"/>
    <lineage>
        <taxon>Eukaryota</taxon>
        <taxon>Metazoa</taxon>
        <taxon>Chordata</taxon>
        <taxon>Craniata</taxon>
        <taxon>Vertebrata</taxon>
        <taxon>Euteleostomi</taxon>
        <taxon>Actinopterygii</taxon>
        <taxon>Neopterygii</taxon>
        <taxon>Teleostei</taxon>
        <taxon>Notacanthiformes</taxon>
        <taxon>Halosauridae</taxon>
        <taxon>Aldrovandia</taxon>
    </lineage>
</organism>
<name>A0AAD7S5P7_9TELE</name>
<evidence type="ECO:0000313" key="3">
    <source>
        <dbReference type="Proteomes" id="UP001221898"/>
    </source>
</evidence>
<feature type="region of interest" description="Disordered" evidence="1">
    <location>
        <begin position="1"/>
        <end position="118"/>
    </location>
</feature>
<dbReference type="Proteomes" id="UP001221898">
    <property type="component" value="Unassembled WGS sequence"/>
</dbReference>
<reference evidence="2" key="1">
    <citation type="journal article" date="2023" name="Science">
        <title>Genome structures resolve the early diversification of teleost fishes.</title>
        <authorList>
            <person name="Parey E."/>
            <person name="Louis A."/>
            <person name="Montfort J."/>
            <person name="Bouchez O."/>
            <person name="Roques C."/>
            <person name="Iampietro C."/>
            <person name="Lluch J."/>
            <person name="Castinel A."/>
            <person name="Donnadieu C."/>
            <person name="Desvignes T."/>
            <person name="Floi Bucao C."/>
            <person name="Jouanno E."/>
            <person name="Wen M."/>
            <person name="Mejri S."/>
            <person name="Dirks R."/>
            <person name="Jansen H."/>
            <person name="Henkel C."/>
            <person name="Chen W.J."/>
            <person name="Zahm M."/>
            <person name="Cabau C."/>
            <person name="Klopp C."/>
            <person name="Thompson A.W."/>
            <person name="Robinson-Rechavi M."/>
            <person name="Braasch I."/>
            <person name="Lecointre G."/>
            <person name="Bobe J."/>
            <person name="Postlethwait J.H."/>
            <person name="Berthelot C."/>
            <person name="Roest Crollius H."/>
            <person name="Guiguen Y."/>
        </authorList>
    </citation>
    <scope>NUCLEOTIDE SEQUENCE</scope>
    <source>
        <strain evidence="2">NC1722</strain>
    </source>
</reference>
<evidence type="ECO:0000313" key="2">
    <source>
        <dbReference type="EMBL" id="KAJ8396217.1"/>
    </source>
</evidence>
<dbReference type="EMBL" id="JAINUG010000108">
    <property type="protein sequence ID" value="KAJ8396217.1"/>
    <property type="molecule type" value="Genomic_DNA"/>
</dbReference>
<sequence>MFLKCPSNRPAPYNREKPKGSAPSITRGSAPLEEAAGSCSFRRVTGPGQRMASRFTAPEGSGGKCSARRGAGAAKELPCPRPAKAVNADRIPQLQAGALRTPLCGPDTATEGHLKPQSHRWKWKILAA</sequence>
<proteinExistence type="predicted"/>
<comment type="caution">
    <text evidence="2">The sequence shown here is derived from an EMBL/GenBank/DDBJ whole genome shotgun (WGS) entry which is preliminary data.</text>
</comment>
<accession>A0AAD7S5P7</accession>
<dbReference type="AlphaFoldDB" id="A0AAD7S5P7"/>
<gene>
    <name evidence="2" type="ORF">AAFF_G00020840</name>
</gene>
<protein>
    <submittedName>
        <fullName evidence="2">Uncharacterized protein</fullName>
    </submittedName>
</protein>
<keyword evidence="3" id="KW-1185">Reference proteome</keyword>